<sequence length="937" mass="106521">MGTSSFERTPGFEKAREHQFQISLKTLKGEFVRQWSRVRRTRMAWEDIIRPCANNMDFGVVLRGWGEDIRTSASASVISHMDVRPAGEFSKVFIESRTPSGVAKRIGGDDWLVLVQGNTSTAATVIDHDNGTYEAVFLVMDPGKYRLAIYLDYTLCQGLTDPPFNWFIIGNSHGKFQEEGVIGRLNRFFYHEPFNLTITVPERRLPEVSITELLSDMKCSEHCDLVSDGYGRWRGNTWRPFLSDPPLSHYSPDHKPSGTLWIYGDSLAVRLHGSMASKPICTSIFSSCRVSYNWIYPVGNEWWEKRKNDDKDFNSTRVLNHIRSVLSEPSMKDSSSLMVLNIGLHYSMAINFTTYQSLIDELAEYLQEIKGKRARVVWKSTTMIHKEKAVFANRTMWRFFTDHGVRLINSVVHFIPPQRVRLFNAYATWAMCQAGVPILSSDNFSNMNRDYFMVGRIHSSSFLLTESDSRYEHKQRLAENDVIGYITLPRPLLAGWYLIKTKDTRYLDLLNKSIGATLKISSESVLLEKRLDDLCRRSSAQKKKLNVRGSVKQRLDFCTSACKVRLLRKEVVEIKDLVEERIEETSSIAERDELVTALKQEVQRLKGNNDSLRQQIRHLKRETCDANVGTPIPELKTEQSKNRKIKILKNKAEKAVAFVELFGLELDFLQVADSVNEKNYNLDLSTACQGGSKTPGQNAQYLSLNEKDKATVESVLFLIDKFGVGDDFIQKVSRIVDGSPRGYIIKQCRSELNKQCNIRPTPGQVPGAQFSFKERLVEQIKSLRASGMVTDHVRIKLSGDGARMSRSSNFILFSFAILNAPDDLLSSKGTHTVAVINGPEKYETIAESLKDVLEEIDAVQELDGKKINVEFILGGDYKFLLQTMGLSSANSAYACLWCKVHKKDRGDMSKDDEKDPLRRTLQDIIECGKRKERITAV</sequence>
<dbReference type="InParanoid" id="A7S809"/>
<dbReference type="Proteomes" id="UP000001593">
    <property type="component" value="Unassembled WGS sequence"/>
</dbReference>
<dbReference type="InterPro" id="IPR014756">
    <property type="entry name" value="Ig_E-set"/>
</dbReference>
<name>A7S809_NEMVE</name>
<dbReference type="HOGENOM" id="CLU_312924_0_0_1"/>
<evidence type="ECO:0000313" key="4">
    <source>
        <dbReference type="Proteomes" id="UP000001593"/>
    </source>
</evidence>
<feature type="repeat" description="Filamin" evidence="1">
    <location>
        <begin position="66"/>
        <end position="168"/>
    </location>
</feature>
<keyword evidence="4" id="KW-1185">Reference proteome</keyword>
<feature type="coiled-coil region" evidence="2">
    <location>
        <begin position="595"/>
        <end position="622"/>
    </location>
</feature>
<evidence type="ECO:0000256" key="2">
    <source>
        <dbReference type="SAM" id="Coils"/>
    </source>
</evidence>
<reference evidence="3 4" key="1">
    <citation type="journal article" date="2007" name="Science">
        <title>Sea anemone genome reveals ancestral eumetazoan gene repertoire and genomic organization.</title>
        <authorList>
            <person name="Putnam N.H."/>
            <person name="Srivastava M."/>
            <person name="Hellsten U."/>
            <person name="Dirks B."/>
            <person name="Chapman J."/>
            <person name="Salamov A."/>
            <person name="Terry A."/>
            <person name="Shapiro H."/>
            <person name="Lindquist E."/>
            <person name="Kapitonov V.V."/>
            <person name="Jurka J."/>
            <person name="Genikhovich G."/>
            <person name="Grigoriev I.V."/>
            <person name="Lucas S.M."/>
            <person name="Steele R.E."/>
            <person name="Finnerty J.R."/>
            <person name="Technau U."/>
            <person name="Martindale M.Q."/>
            <person name="Rokhsar D.S."/>
        </authorList>
    </citation>
    <scope>NUCLEOTIDE SEQUENCE [LARGE SCALE GENOMIC DNA]</scope>
    <source>
        <strain evidence="4">CH2 X CH6</strain>
    </source>
</reference>
<dbReference type="eggNOG" id="ENOG502QVWC">
    <property type="taxonomic scope" value="Eukaryota"/>
</dbReference>
<gene>
    <name evidence="3" type="ORF">NEMVEDRAFT_v1g208207</name>
</gene>
<keyword evidence="2" id="KW-0175">Coiled coil</keyword>
<dbReference type="PROSITE" id="PS50194">
    <property type="entry name" value="FILAMIN_REPEAT"/>
    <property type="match status" value="1"/>
</dbReference>
<dbReference type="SUPFAM" id="SSF81296">
    <property type="entry name" value="E set domains"/>
    <property type="match status" value="1"/>
</dbReference>
<dbReference type="InterPro" id="IPR017868">
    <property type="entry name" value="Filamin/ABP280_repeat-like"/>
</dbReference>
<evidence type="ECO:0000256" key="1">
    <source>
        <dbReference type="PROSITE-ProRule" id="PRU00087"/>
    </source>
</evidence>
<dbReference type="PANTHER" id="PTHR31424">
    <property type="entry name" value="PROTEIN CBG23806"/>
    <property type="match status" value="1"/>
</dbReference>
<proteinExistence type="predicted"/>
<organism evidence="3 4">
    <name type="scientific">Nematostella vectensis</name>
    <name type="common">Starlet sea anemone</name>
    <dbReference type="NCBI Taxonomy" id="45351"/>
    <lineage>
        <taxon>Eukaryota</taxon>
        <taxon>Metazoa</taxon>
        <taxon>Cnidaria</taxon>
        <taxon>Anthozoa</taxon>
        <taxon>Hexacorallia</taxon>
        <taxon>Actiniaria</taxon>
        <taxon>Edwardsiidae</taxon>
        <taxon>Nematostella</taxon>
    </lineage>
</organism>
<dbReference type="PANTHER" id="PTHR31424:SF3">
    <property type="entry name" value="RING-TYPE DOMAIN-CONTAINING PROTEIN"/>
    <property type="match status" value="1"/>
</dbReference>
<accession>A7S809</accession>
<dbReference type="InterPro" id="IPR013783">
    <property type="entry name" value="Ig-like_fold"/>
</dbReference>
<dbReference type="Gene3D" id="2.60.40.10">
    <property type="entry name" value="Immunoglobulins"/>
    <property type="match status" value="1"/>
</dbReference>
<evidence type="ECO:0000313" key="3">
    <source>
        <dbReference type="EMBL" id="EDO40169.1"/>
    </source>
</evidence>
<dbReference type="EMBL" id="DS469595">
    <property type="protein sequence ID" value="EDO40169.1"/>
    <property type="molecule type" value="Genomic_DNA"/>
</dbReference>
<dbReference type="AlphaFoldDB" id="A7S809"/>
<protein>
    <submittedName>
        <fullName evidence="3">Uncharacterized protein</fullName>
    </submittedName>
</protein>